<dbReference type="EMBL" id="JARKIB010000018">
    <property type="protein sequence ID" value="KAJ7769280.1"/>
    <property type="molecule type" value="Genomic_DNA"/>
</dbReference>
<accession>A0AAD7NPN7</accession>
<proteinExistence type="predicted"/>
<dbReference type="Proteomes" id="UP001215598">
    <property type="component" value="Unassembled WGS sequence"/>
</dbReference>
<evidence type="ECO:0000313" key="1">
    <source>
        <dbReference type="EMBL" id="KAJ7769280.1"/>
    </source>
</evidence>
<evidence type="ECO:0000313" key="2">
    <source>
        <dbReference type="Proteomes" id="UP001215598"/>
    </source>
</evidence>
<sequence length="192" mass="21812">QGPGFRWDTLDDYWGYWNWVKLTILGTNLFFPCLDVECAQQTEVFKLFSEQQQERIPVWKKMVEDFEAQQELGPDAELAEGRLQFAAEEAQRAELGVPVLHNVSPSSFIYAGLALEEEQYHVRIEAELKKAKATGQQISLTGIRTKLTRGIQRFRRLQAVYTPAALQAAATCTTPDMSELPEDKPLFMLSAL</sequence>
<organism evidence="1 2">
    <name type="scientific">Mycena metata</name>
    <dbReference type="NCBI Taxonomy" id="1033252"/>
    <lineage>
        <taxon>Eukaryota</taxon>
        <taxon>Fungi</taxon>
        <taxon>Dikarya</taxon>
        <taxon>Basidiomycota</taxon>
        <taxon>Agaricomycotina</taxon>
        <taxon>Agaricomycetes</taxon>
        <taxon>Agaricomycetidae</taxon>
        <taxon>Agaricales</taxon>
        <taxon>Marasmiineae</taxon>
        <taxon>Mycenaceae</taxon>
        <taxon>Mycena</taxon>
    </lineage>
</organism>
<gene>
    <name evidence="1" type="ORF">B0H16DRAFT_1260489</name>
</gene>
<keyword evidence="2" id="KW-1185">Reference proteome</keyword>
<feature type="non-terminal residue" evidence="1">
    <location>
        <position position="192"/>
    </location>
</feature>
<reference evidence="1" key="1">
    <citation type="submission" date="2023-03" db="EMBL/GenBank/DDBJ databases">
        <title>Massive genome expansion in bonnet fungi (Mycena s.s.) driven by repeated elements and novel gene families across ecological guilds.</title>
        <authorList>
            <consortium name="Lawrence Berkeley National Laboratory"/>
            <person name="Harder C.B."/>
            <person name="Miyauchi S."/>
            <person name="Viragh M."/>
            <person name="Kuo A."/>
            <person name="Thoen E."/>
            <person name="Andreopoulos B."/>
            <person name="Lu D."/>
            <person name="Skrede I."/>
            <person name="Drula E."/>
            <person name="Henrissat B."/>
            <person name="Morin E."/>
            <person name="Kohler A."/>
            <person name="Barry K."/>
            <person name="LaButti K."/>
            <person name="Morin E."/>
            <person name="Salamov A."/>
            <person name="Lipzen A."/>
            <person name="Mereny Z."/>
            <person name="Hegedus B."/>
            <person name="Baldrian P."/>
            <person name="Stursova M."/>
            <person name="Weitz H."/>
            <person name="Taylor A."/>
            <person name="Grigoriev I.V."/>
            <person name="Nagy L.G."/>
            <person name="Martin F."/>
            <person name="Kauserud H."/>
        </authorList>
    </citation>
    <scope>NUCLEOTIDE SEQUENCE</scope>
    <source>
        <strain evidence="1">CBHHK182m</strain>
    </source>
</reference>
<feature type="non-terminal residue" evidence="1">
    <location>
        <position position="1"/>
    </location>
</feature>
<comment type="caution">
    <text evidence="1">The sequence shown here is derived from an EMBL/GenBank/DDBJ whole genome shotgun (WGS) entry which is preliminary data.</text>
</comment>
<protein>
    <submittedName>
        <fullName evidence="1">Uncharacterized protein</fullName>
    </submittedName>
</protein>
<dbReference type="AlphaFoldDB" id="A0AAD7NPN7"/>
<name>A0AAD7NPN7_9AGAR</name>